<dbReference type="Pfam" id="PF00067">
    <property type="entry name" value="p450"/>
    <property type="match status" value="1"/>
</dbReference>
<reference evidence="3" key="2">
    <citation type="submission" date="2023-03" db="EMBL/GenBank/DDBJ databases">
        <authorList>
            <person name="Inwood S.N."/>
            <person name="Skelly J.G."/>
            <person name="Guhlin J."/>
            <person name="Harrop T.W.R."/>
            <person name="Goldson S.G."/>
            <person name="Dearden P.K."/>
        </authorList>
    </citation>
    <scope>NUCLEOTIDE SEQUENCE</scope>
    <source>
        <strain evidence="3">Lincoln</strain>
        <tissue evidence="3">Whole body</tissue>
    </source>
</reference>
<protein>
    <recommendedName>
        <fullName evidence="5">Cytochrome P450</fullName>
    </recommendedName>
</protein>
<accession>A0AA39KG14</accession>
<proteinExistence type="inferred from homology"/>
<dbReference type="GO" id="GO:0004497">
    <property type="term" value="F:monooxygenase activity"/>
    <property type="evidence" value="ECO:0007669"/>
    <property type="project" value="UniProtKB-KW"/>
</dbReference>
<keyword evidence="2" id="KW-0503">Monooxygenase</keyword>
<dbReference type="GO" id="GO:0005506">
    <property type="term" value="F:iron ion binding"/>
    <property type="evidence" value="ECO:0007669"/>
    <property type="project" value="InterPro"/>
</dbReference>
<dbReference type="GO" id="GO:0016705">
    <property type="term" value="F:oxidoreductase activity, acting on paired donors, with incorporation or reduction of molecular oxygen"/>
    <property type="evidence" value="ECO:0007669"/>
    <property type="project" value="InterPro"/>
</dbReference>
<dbReference type="InterPro" id="IPR001128">
    <property type="entry name" value="Cyt_P450"/>
</dbReference>
<comment type="similarity">
    <text evidence="1">Belongs to the cytochrome P450 family.</text>
</comment>
<dbReference type="GO" id="GO:0020037">
    <property type="term" value="F:heme binding"/>
    <property type="evidence" value="ECO:0007669"/>
    <property type="project" value="InterPro"/>
</dbReference>
<dbReference type="AlphaFoldDB" id="A0AA39KG14"/>
<dbReference type="InterPro" id="IPR036396">
    <property type="entry name" value="Cyt_P450_sf"/>
</dbReference>
<evidence type="ECO:0000256" key="1">
    <source>
        <dbReference type="ARBA" id="ARBA00010617"/>
    </source>
</evidence>
<dbReference type="Proteomes" id="UP001168972">
    <property type="component" value="Unassembled WGS sequence"/>
</dbReference>
<dbReference type="Gene3D" id="1.10.630.10">
    <property type="entry name" value="Cytochrome P450"/>
    <property type="match status" value="1"/>
</dbReference>
<sequence length="115" mass="13508">MSLILIALIISLIFYRTYLYVFGKPSNSPPSIWRLPVWGSYWILLWGDYKFPHNTIQYYMKKYKSKIIGCWLGSAYTVILNDYDSVKEVLSRKEFDGRLHEAYPVKARAFGKKLG</sequence>
<comment type="caution">
    <text evidence="3">The sequence shown here is derived from an EMBL/GenBank/DDBJ whole genome shotgun (WGS) entry which is preliminary data.</text>
</comment>
<gene>
    <name evidence="3" type="ORF">PV327_009881</name>
</gene>
<organism evidence="3 4">
    <name type="scientific">Microctonus hyperodae</name>
    <name type="common">Parasitoid wasp</name>
    <dbReference type="NCBI Taxonomy" id="165561"/>
    <lineage>
        <taxon>Eukaryota</taxon>
        <taxon>Metazoa</taxon>
        <taxon>Ecdysozoa</taxon>
        <taxon>Arthropoda</taxon>
        <taxon>Hexapoda</taxon>
        <taxon>Insecta</taxon>
        <taxon>Pterygota</taxon>
        <taxon>Neoptera</taxon>
        <taxon>Endopterygota</taxon>
        <taxon>Hymenoptera</taxon>
        <taxon>Apocrita</taxon>
        <taxon>Ichneumonoidea</taxon>
        <taxon>Braconidae</taxon>
        <taxon>Euphorinae</taxon>
        <taxon>Microctonus</taxon>
    </lineage>
</organism>
<evidence type="ECO:0000313" key="4">
    <source>
        <dbReference type="Proteomes" id="UP001168972"/>
    </source>
</evidence>
<keyword evidence="2" id="KW-0560">Oxidoreductase</keyword>
<dbReference type="SUPFAM" id="SSF48264">
    <property type="entry name" value="Cytochrome P450"/>
    <property type="match status" value="1"/>
</dbReference>
<keyword evidence="4" id="KW-1185">Reference proteome</keyword>
<reference evidence="3" key="1">
    <citation type="journal article" date="2023" name="bioRxiv">
        <title>Scaffold-level genome assemblies of two parasitoid biocontrol wasps reveal the parthenogenesis mechanism and an associated novel virus.</title>
        <authorList>
            <person name="Inwood S."/>
            <person name="Skelly J."/>
            <person name="Guhlin J."/>
            <person name="Harrop T."/>
            <person name="Goldson S."/>
            <person name="Dearden P."/>
        </authorList>
    </citation>
    <scope>NUCLEOTIDE SEQUENCE</scope>
    <source>
        <strain evidence="3">Lincoln</strain>
        <tissue evidence="3">Whole body</tissue>
    </source>
</reference>
<evidence type="ECO:0000256" key="2">
    <source>
        <dbReference type="ARBA" id="ARBA00023033"/>
    </source>
</evidence>
<dbReference type="EMBL" id="JAQQBR010001835">
    <property type="protein sequence ID" value="KAK0161408.1"/>
    <property type="molecule type" value="Genomic_DNA"/>
</dbReference>
<evidence type="ECO:0000313" key="3">
    <source>
        <dbReference type="EMBL" id="KAK0161408.1"/>
    </source>
</evidence>
<name>A0AA39KG14_MICHY</name>
<evidence type="ECO:0008006" key="5">
    <source>
        <dbReference type="Google" id="ProtNLM"/>
    </source>
</evidence>